<dbReference type="Pfam" id="PF00440">
    <property type="entry name" value="TetR_N"/>
    <property type="match status" value="1"/>
</dbReference>
<evidence type="ECO:0000256" key="1">
    <source>
        <dbReference type="ARBA" id="ARBA00023125"/>
    </source>
</evidence>
<dbReference type="EMBL" id="FUYM01000001">
    <property type="protein sequence ID" value="SKB26590.1"/>
    <property type="molecule type" value="Genomic_DNA"/>
</dbReference>
<dbReference type="SUPFAM" id="SSF48498">
    <property type="entry name" value="Tetracyclin repressor-like, C-terminal domain"/>
    <property type="match status" value="1"/>
</dbReference>
<keyword evidence="6" id="KW-1185">Reference proteome</keyword>
<protein>
    <submittedName>
        <fullName evidence="5">Transcriptional regulator, TetR family</fullName>
    </submittedName>
</protein>
<accession>A0A1T4ZV31</accession>
<evidence type="ECO:0000313" key="5">
    <source>
        <dbReference type="EMBL" id="SKB26590.1"/>
    </source>
</evidence>
<dbReference type="InterPro" id="IPR050109">
    <property type="entry name" value="HTH-type_TetR-like_transc_reg"/>
</dbReference>
<dbReference type="GO" id="GO:0000976">
    <property type="term" value="F:transcription cis-regulatory region binding"/>
    <property type="evidence" value="ECO:0007669"/>
    <property type="project" value="TreeGrafter"/>
</dbReference>
<dbReference type="PANTHER" id="PTHR30055:SF148">
    <property type="entry name" value="TETR-FAMILY TRANSCRIPTIONAL REGULATOR"/>
    <property type="match status" value="1"/>
</dbReference>
<feature type="region of interest" description="Disordered" evidence="3">
    <location>
        <begin position="1"/>
        <end position="20"/>
    </location>
</feature>
<dbReference type="PROSITE" id="PS50977">
    <property type="entry name" value="HTH_TETR_2"/>
    <property type="match status" value="1"/>
</dbReference>
<proteinExistence type="predicted"/>
<gene>
    <name evidence="5" type="ORF">SAMN06295920_101268</name>
</gene>
<feature type="domain" description="HTH tetR-type" evidence="4">
    <location>
        <begin position="17"/>
        <end position="77"/>
    </location>
</feature>
<dbReference type="InterPro" id="IPR036271">
    <property type="entry name" value="Tet_transcr_reg_TetR-rel_C_sf"/>
</dbReference>
<dbReference type="RefSeq" id="WP_079646236.1">
    <property type="nucleotide sequence ID" value="NZ_FUYM01000001.1"/>
</dbReference>
<evidence type="ECO:0000256" key="2">
    <source>
        <dbReference type="PROSITE-ProRule" id="PRU00335"/>
    </source>
</evidence>
<keyword evidence="1 2" id="KW-0238">DNA-binding</keyword>
<dbReference type="GO" id="GO:0003700">
    <property type="term" value="F:DNA-binding transcription factor activity"/>
    <property type="evidence" value="ECO:0007669"/>
    <property type="project" value="TreeGrafter"/>
</dbReference>
<feature type="DNA-binding region" description="H-T-H motif" evidence="2">
    <location>
        <begin position="40"/>
        <end position="59"/>
    </location>
</feature>
<dbReference type="SUPFAM" id="SSF46689">
    <property type="entry name" value="Homeodomain-like"/>
    <property type="match status" value="1"/>
</dbReference>
<dbReference type="Gene3D" id="1.10.357.10">
    <property type="entry name" value="Tetracycline Repressor, domain 2"/>
    <property type="match status" value="1"/>
</dbReference>
<dbReference type="STRING" id="439228.SAMN06295920_101268"/>
<evidence type="ECO:0000256" key="3">
    <source>
        <dbReference type="SAM" id="MobiDB-lite"/>
    </source>
</evidence>
<dbReference type="AlphaFoldDB" id="A0A1T4ZV31"/>
<dbReference type="PANTHER" id="PTHR30055">
    <property type="entry name" value="HTH-TYPE TRANSCRIPTIONAL REGULATOR RUTR"/>
    <property type="match status" value="1"/>
</dbReference>
<organism evidence="5 6">
    <name type="scientific">Rhizorhabdus histidinilytica</name>
    <dbReference type="NCBI Taxonomy" id="439228"/>
    <lineage>
        <taxon>Bacteria</taxon>
        <taxon>Pseudomonadati</taxon>
        <taxon>Pseudomonadota</taxon>
        <taxon>Alphaproteobacteria</taxon>
        <taxon>Sphingomonadales</taxon>
        <taxon>Sphingomonadaceae</taxon>
        <taxon>Rhizorhabdus</taxon>
    </lineage>
</organism>
<dbReference type="InterPro" id="IPR009057">
    <property type="entry name" value="Homeodomain-like_sf"/>
</dbReference>
<evidence type="ECO:0000259" key="4">
    <source>
        <dbReference type="PROSITE" id="PS50977"/>
    </source>
</evidence>
<sequence>MTDTTLVQRARGRPRDSGKDQAIREAAWRILAERGFDGLTFEGVAEMANCSRATLYRRYASKVELVAAVLYETSRSVEPTVPAGASPRDILVAHATAAALYMSDDRGQALLNLTMATFRLPELASATESYGENEREYYLRELRRLRPGASEATLAFACDTLIGGILYHATFRRRSLTPGEIARLVDGAIALLAD</sequence>
<reference evidence="6" key="1">
    <citation type="submission" date="2017-02" db="EMBL/GenBank/DDBJ databases">
        <authorList>
            <person name="Varghese N."/>
            <person name="Submissions S."/>
        </authorList>
    </citation>
    <scope>NUCLEOTIDE SEQUENCE [LARGE SCALE GENOMIC DNA]</scope>
    <source>
        <strain evidence="6">UM2</strain>
    </source>
</reference>
<dbReference type="OrthoDB" id="7510588at2"/>
<evidence type="ECO:0000313" key="6">
    <source>
        <dbReference type="Proteomes" id="UP000189818"/>
    </source>
</evidence>
<dbReference type="InterPro" id="IPR001647">
    <property type="entry name" value="HTH_TetR"/>
</dbReference>
<name>A0A1T4ZV31_9SPHN</name>
<dbReference type="Proteomes" id="UP000189818">
    <property type="component" value="Unassembled WGS sequence"/>
</dbReference>
<dbReference type="PRINTS" id="PR00455">
    <property type="entry name" value="HTHTETR"/>
</dbReference>